<evidence type="ECO:0000256" key="1">
    <source>
        <dbReference type="SAM" id="MobiDB-lite"/>
    </source>
</evidence>
<sequence>MFTEDKELNDAKKANQKAKQGNMSSYSNSTDPSLQETRQLNQQSATSGSSSSSSSYGTSSEEEAKQLNQKSRQNKSK</sequence>
<evidence type="ECO:0000313" key="2">
    <source>
        <dbReference type="EMBL" id="MBW7571300.1"/>
    </source>
</evidence>
<reference evidence="2 3" key="1">
    <citation type="submission" date="2021-03" db="EMBL/GenBank/DDBJ databases">
        <title>Caproiciproducens sp. nov. isolated from feces of cow.</title>
        <authorList>
            <person name="Choi J.-Y."/>
        </authorList>
    </citation>
    <scope>NUCLEOTIDE SEQUENCE [LARGE SCALE GENOMIC DNA]</scope>
    <source>
        <strain evidence="2 3">AGMB10547</strain>
    </source>
</reference>
<protein>
    <recommendedName>
        <fullName evidence="4">Small, acid-soluble spore protein gamma-type</fullName>
    </recommendedName>
</protein>
<feature type="region of interest" description="Disordered" evidence="1">
    <location>
        <begin position="1"/>
        <end position="77"/>
    </location>
</feature>
<feature type="compositionally biased region" description="Polar residues" evidence="1">
    <location>
        <begin position="21"/>
        <end position="43"/>
    </location>
</feature>
<keyword evidence="3" id="KW-1185">Reference proteome</keyword>
<evidence type="ECO:0008006" key="4">
    <source>
        <dbReference type="Google" id="ProtNLM"/>
    </source>
</evidence>
<organism evidence="2 3">
    <name type="scientific">Caproiciproducens faecalis</name>
    <dbReference type="NCBI Taxonomy" id="2820301"/>
    <lineage>
        <taxon>Bacteria</taxon>
        <taxon>Bacillati</taxon>
        <taxon>Bacillota</taxon>
        <taxon>Clostridia</taxon>
        <taxon>Eubacteriales</taxon>
        <taxon>Acutalibacteraceae</taxon>
        <taxon>Caproiciproducens</taxon>
    </lineage>
</organism>
<evidence type="ECO:0000313" key="3">
    <source>
        <dbReference type="Proteomes" id="UP000719942"/>
    </source>
</evidence>
<accession>A0ABS7DJ37</accession>
<dbReference type="EMBL" id="JAGFNZ010000001">
    <property type="protein sequence ID" value="MBW7571300.1"/>
    <property type="molecule type" value="Genomic_DNA"/>
</dbReference>
<feature type="compositionally biased region" description="Basic and acidic residues" evidence="1">
    <location>
        <begin position="1"/>
        <end position="13"/>
    </location>
</feature>
<dbReference type="RefSeq" id="WP_219938514.1">
    <property type="nucleotide sequence ID" value="NZ_JAGFNZ010000001.1"/>
</dbReference>
<name>A0ABS7DJ37_9FIRM</name>
<dbReference type="Proteomes" id="UP000719942">
    <property type="component" value="Unassembled WGS sequence"/>
</dbReference>
<proteinExistence type="predicted"/>
<gene>
    <name evidence="2" type="ORF">J5W02_00600</name>
</gene>
<comment type="caution">
    <text evidence="2">The sequence shown here is derived from an EMBL/GenBank/DDBJ whole genome shotgun (WGS) entry which is preliminary data.</text>
</comment>
<feature type="compositionally biased region" description="Low complexity" evidence="1">
    <location>
        <begin position="44"/>
        <end position="59"/>
    </location>
</feature>